<dbReference type="STRING" id="9402.L5JPA7"/>
<dbReference type="AlphaFoldDB" id="L5JPA7"/>
<dbReference type="InterPro" id="IPR029063">
    <property type="entry name" value="SAM-dependent_MTases_sf"/>
</dbReference>
<dbReference type="EMBL" id="KB031155">
    <property type="protein sequence ID" value="ELK00762.1"/>
    <property type="molecule type" value="Genomic_DNA"/>
</dbReference>
<organism evidence="1 2">
    <name type="scientific">Pteropus alecto</name>
    <name type="common">Black flying fox</name>
    <dbReference type="NCBI Taxonomy" id="9402"/>
    <lineage>
        <taxon>Eukaryota</taxon>
        <taxon>Metazoa</taxon>
        <taxon>Chordata</taxon>
        <taxon>Craniata</taxon>
        <taxon>Vertebrata</taxon>
        <taxon>Euteleostomi</taxon>
        <taxon>Mammalia</taxon>
        <taxon>Eutheria</taxon>
        <taxon>Laurasiatheria</taxon>
        <taxon>Chiroptera</taxon>
        <taxon>Yinpterochiroptera</taxon>
        <taxon>Pteropodoidea</taxon>
        <taxon>Pteropodidae</taxon>
        <taxon>Pteropodinae</taxon>
        <taxon>Pteropus</taxon>
    </lineage>
</organism>
<name>L5JPA7_PTEAL</name>
<accession>L5JPA7</accession>
<dbReference type="Proteomes" id="UP000010552">
    <property type="component" value="Unassembled WGS sequence"/>
</dbReference>
<protein>
    <submittedName>
        <fullName evidence="1">Endothelin-converting enzyme 2</fullName>
    </submittedName>
</protein>
<proteinExistence type="predicted"/>
<sequence>MASPGSLGPLPELPEQNCRYREVQYWDQRYRGAADSAPYEWFGDFSSFRSLLDPELRPEDRILVLVASSKSLRQQDQKSLLFKYDCPYRQILFFIFSEVLLEDAILLPRRIKEEYFGLSAVGQSSAGI</sequence>
<evidence type="ECO:0000313" key="2">
    <source>
        <dbReference type="Proteomes" id="UP000010552"/>
    </source>
</evidence>
<evidence type="ECO:0000313" key="1">
    <source>
        <dbReference type="EMBL" id="ELK00762.1"/>
    </source>
</evidence>
<gene>
    <name evidence="1" type="ORF">PAL_GLEAN10018191</name>
</gene>
<reference evidence="2" key="1">
    <citation type="journal article" date="2013" name="Science">
        <title>Comparative analysis of bat genomes provides insight into the evolution of flight and immunity.</title>
        <authorList>
            <person name="Zhang G."/>
            <person name="Cowled C."/>
            <person name="Shi Z."/>
            <person name="Huang Z."/>
            <person name="Bishop-Lilly K.A."/>
            <person name="Fang X."/>
            <person name="Wynne J.W."/>
            <person name="Xiong Z."/>
            <person name="Baker M.L."/>
            <person name="Zhao W."/>
            <person name="Tachedjian M."/>
            <person name="Zhu Y."/>
            <person name="Zhou P."/>
            <person name="Jiang X."/>
            <person name="Ng J."/>
            <person name="Yang L."/>
            <person name="Wu L."/>
            <person name="Xiao J."/>
            <person name="Feng Y."/>
            <person name="Chen Y."/>
            <person name="Sun X."/>
            <person name="Zhang Y."/>
            <person name="Marsh G.A."/>
            <person name="Crameri G."/>
            <person name="Broder C.C."/>
            <person name="Frey K.G."/>
            <person name="Wang L.F."/>
            <person name="Wang J."/>
        </authorList>
    </citation>
    <scope>NUCLEOTIDE SEQUENCE [LARGE SCALE GENOMIC DNA]</scope>
</reference>
<keyword evidence="2" id="KW-1185">Reference proteome</keyword>
<dbReference type="Gene3D" id="3.40.50.150">
    <property type="entry name" value="Vaccinia Virus protein VP39"/>
    <property type="match status" value="1"/>
</dbReference>
<dbReference type="InParanoid" id="L5JPA7"/>